<evidence type="ECO:0000313" key="5">
    <source>
        <dbReference type="Proteomes" id="UP000292082"/>
    </source>
</evidence>
<evidence type="ECO:0000256" key="2">
    <source>
        <dbReference type="SAM" id="Phobius"/>
    </source>
</evidence>
<keyword evidence="2" id="KW-0472">Membrane</keyword>
<keyword evidence="5" id="KW-1185">Reference proteome</keyword>
<evidence type="ECO:0000313" key="4">
    <source>
        <dbReference type="EMBL" id="TBU57693.1"/>
    </source>
</evidence>
<feature type="transmembrane region" description="Helical" evidence="2">
    <location>
        <begin position="33"/>
        <end position="60"/>
    </location>
</feature>
<accession>A0A4Q9PTC2</accession>
<proteinExistence type="predicted"/>
<name>A0A4Q9PTC2_9APHY</name>
<sequence>MLALATTLVTLSFAASAAALSTSGRRVGHAGRIAGGAIAGIIIGCIAFVLLLLLCCCLCLRSRRSSRAGGAAPSRYGGFSSFGRSGRNAAGNGMGNGAVGPGAQEAGYGTGPVVGQQGNYNDKTQPAYGGQYQPPMGAPPNAPQPGGFAAPPAAHTRAY</sequence>
<feature type="chain" id="PRO_5043971955" evidence="3">
    <location>
        <begin position="20"/>
        <end position="159"/>
    </location>
</feature>
<dbReference type="EMBL" id="ML145134">
    <property type="protein sequence ID" value="TBU57693.1"/>
    <property type="molecule type" value="Genomic_DNA"/>
</dbReference>
<feature type="compositionally biased region" description="Low complexity" evidence="1">
    <location>
        <begin position="144"/>
        <end position="159"/>
    </location>
</feature>
<dbReference type="AlphaFoldDB" id="A0A4Q9PTC2"/>
<keyword evidence="2" id="KW-1133">Transmembrane helix</keyword>
<feature type="signal peptide" evidence="3">
    <location>
        <begin position="1"/>
        <end position="19"/>
    </location>
</feature>
<organism evidence="4 5">
    <name type="scientific">Dichomitus squalens</name>
    <dbReference type="NCBI Taxonomy" id="114155"/>
    <lineage>
        <taxon>Eukaryota</taxon>
        <taxon>Fungi</taxon>
        <taxon>Dikarya</taxon>
        <taxon>Basidiomycota</taxon>
        <taxon>Agaricomycotina</taxon>
        <taxon>Agaricomycetes</taxon>
        <taxon>Polyporales</taxon>
        <taxon>Polyporaceae</taxon>
        <taxon>Dichomitus</taxon>
    </lineage>
</organism>
<evidence type="ECO:0000256" key="1">
    <source>
        <dbReference type="SAM" id="MobiDB-lite"/>
    </source>
</evidence>
<dbReference type="STRING" id="114155.A0A4Q9PTC2"/>
<gene>
    <name evidence="4" type="ORF">BD310DRAFT_1039705</name>
</gene>
<feature type="region of interest" description="Disordered" evidence="1">
    <location>
        <begin position="107"/>
        <end position="159"/>
    </location>
</feature>
<reference evidence="4 5" key="1">
    <citation type="submission" date="2019-01" db="EMBL/GenBank/DDBJ databases">
        <title>Draft genome sequences of three monokaryotic isolates of the white-rot basidiomycete fungus Dichomitus squalens.</title>
        <authorList>
            <consortium name="DOE Joint Genome Institute"/>
            <person name="Lopez S.C."/>
            <person name="Andreopoulos B."/>
            <person name="Pangilinan J."/>
            <person name="Lipzen A."/>
            <person name="Riley R."/>
            <person name="Ahrendt S."/>
            <person name="Ng V."/>
            <person name="Barry K."/>
            <person name="Daum C."/>
            <person name="Grigoriev I.V."/>
            <person name="Hilden K.S."/>
            <person name="Makela M.R."/>
            <person name="de Vries R.P."/>
        </authorList>
    </citation>
    <scope>NUCLEOTIDE SEQUENCE [LARGE SCALE GENOMIC DNA]</scope>
    <source>
        <strain evidence="4 5">CBS 464.89</strain>
    </source>
</reference>
<keyword evidence="3" id="KW-0732">Signal</keyword>
<protein>
    <submittedName>
        <fullName evidence="4">Uncharacterized protein</fullName>
    </submittedName>
</protein>
<keyword evidence="2" id="KW-0812">Transmembrane</keyword>
<evidence type="ECO:0000256" key="3">
    <source>
        <dbReference type="SAM" id="SignalP"/>
    </source>
</evidence>
<dbReference type="Proteomes" id="UP000292082">
    <property type="component" value="Unassembled WGS sequence"/>
</dbReference>